<keyword evidence="3 4" id="KW-0862">Zinc</keyword>
<evidence type="ECO:0000313" key="7">
    <source>
        <dbReference type="EMBL" id="KAL3827647.1"/>
    </source>
</evidence>
<keyword evidence="8" id="KW-1185">Reference proteome</keyword>
<feature type="zinc finger region" description="C3H1-type" evidence="4">
    <location>
        <begin position="318"/>
        <end position="346"/>
    </location>
</feature>
<dbReference type="SUPFAM" id="SSF90229">
    <property type="entry name" value="CCCH zinc finger"/>
    <property type="match status" value="1"/>
</dbReference>
<reference evidence="7 8" key="1">
    <citation type="submission" date="2024-10" db="EMBL/GenBank/DDBJ databases">
        <title>Updated reference genomes for cyclostephanoid diatoms.</title>
        <authorList>
            <person name="Roberts W.R."/>
            <person name="Alverson A.J."/>
        </authorList>
    </citation>
    <scope>NUCLEOTIDE SEQUENCE [LARGE SCALE GENOMIC DNA]</scope>
    <source>
        <strain evidence="7 8">AJA228-03</strain>
    </source>
</reference>
<feature type="region of interest" description="Disordered" evidence="5">
    <location>
        <begin position="131"/>
        <end position="157"/>
    </location>
</feature>
<dbReference type="EMBL" id="JALLPB020000001">
    <property type="protein sequence ID" value="KAL3827647.1"/>
    <property type="molecule type" value="Genomic_DNA"/>
</dbReference>
<feature type="domain" description="C3H1-type" evidence="6">
    <location>
        <begin position="318"/>
        <end position="346"/>
    </location>
</feature>
<sequence length="877" mass="98618">MSWKSPGPGDWRGSPERSSAGASNDRIVLGFRQSHQIQQNITTGDYEEEQFIASGRSNSQHQSRLIGYTTCAGQSPSQSYPAGHLMNSYLPSYSTPVRSIVSQDGSSPISSIGHRTHESLGLSQWSLSQSQISPLPSSQASPPRLSSQGWSTPANPPQMSYIQVPRVQHRWTQASLPSISAQSSNCYYDRRPPPSIDLRIHSSLDSSQQSTLQSHIFPSSQCYPHHNQQARNNCFVPSKLPYTLPNHPERSRSRSSLPSVTTVSTVESNCIVARETSVGQSQLPVFLPPIDQSTASETDDSPKPLPQNLRGDPFRSAKIKTELCRFFNSPKGCVFGDKCNYAHGEHELKFNKLKDLEEAGLVDVEVFRCHVCFTWVATGACPFDQRCTRLHDPRVIGAQPALLPHAEISVSSTKSGHGVDSLYHQSYSSLYSCSPIYGFAPQKKWKSDETSSRLSWKEFYAFCCNIDPNETYSQGASWRLSSKVSERTEMYRLAMVLMMRRKQKARQYEYFPSHVFRGELCMVLQTSYFYLEVVESFHDIQRYEVVEISEEEAATASGMDEGNSLIIAREISFGPVADGSVRPVSTWFDIKPADIERCSRQQARRQKRSRHRIRAKHSLGNQAEEATITHSFPIPPFTCHQPVDDAAFHLITGIQSHRYHVLKYFLSSRDEQELRLLELEEARLQESFESQRRFWVTWTWPKKIGSCQVDDSTEVPAVSGTYDFVAYGDHGYGEDSIFFGSDQHANADLHTISKQAKLATSFVWKSFVANLQELLGQQGAVDLSKNGDHNMQSHDPSLPSIHRIPTLRVLSLEQPANIYFSRAIPTLAPQLSTSFPEMALDVFIQEWKLILRQFEENSSNHITDAAQGEDEPIGVSI</sequence>
<name>A0ABD3STW2_9STRA</name>
<dbReference type="GO" id="GO:0008270">
    <property type="term" value="F:zinc ion binding"/>
    <property type="evidence" value="ECO:0007669"/>
    <property type="project" value="UniProtKB-KW"/>
</dbReference>
<dbReference type="Pfam" id="PF00642">
    <property type="entry name" value="zf-CCCH"/>
    <property type="match status" value="1"/>
</dbReference>
<gene>
    <name evidence="7" type="ORF">ACHAXA_000520</name>
</gene>
<feature type="domain" description="C3H1-type" evidence="6">
    <location>
        <begin position="371"/>
        <end position="394"/>
    </location>
</feature>
<evidence type="ECO:0000259" key="6">
    <source>
        <dbReference type="PROSITE" id="PS50103"/>
    </source>
</evidence>
<proteinExistence type="predicted"/>
<keyword evidence="2 4" id="KW-0863">Zinc-finger</keyword>
<keyword evidence="1 4" id="KW-0479">Metal-binding</keyword>
<feature type="zinc finger region" description="C3H1-type" evidence="4">
    <location>
        <begin position="371"/>
        <end position="394"/>
    </location>
</feature>
<dbReference type="Gene3D" id="4.10.1000.10">
    <property type="entry name" value="Zinc finger, CCCH-type"/>
    <property type="match status" value="1"/>
</dbReference>
<protein>
    <recommendedName>
        <fullName evidence="6">C3H1-type domain-containing protein</fullName>
    </recommendedName>
</protein>
<dbReference type="InterPro" id="IPR000571">
    <property type="entry name" value="Znf_CCCH"/>
</dbReference>
<evidence type="ECO:0000256" key="4">
    <source>
        <dbReference type="PROSITE-ProRule" id="PRU00723"/>
    </source>
</evidence>
<evidence type="ECO:0000256" key="5">
    <source>
        <dbReference type="SAM" id="MobiDB-lite"/>
    </source>
</evidence>
<feature type="region of interest" description="Disordered" evidence="5">
    <location>
        <begin position="290"/>
        <end position="312"/>
    </location>
</feature>
<accession>A0ABD3STW2</accession>
<dbReference type="Proteomes" id="UP001530377">
    <property type="component" value="Unassembled WGS sequence"/>
</dbReference>
<comment type="caution">
    <text evidence="7">The sequence shown here is derived from an EMBL/GenBank/DDBJ whole genome shotgun (WGS) entry which is preliminary data.</text>
</comment>
<dbReference type="SMART" id="SM00356">
    <property type="entry name" value="ZnF_C3H1"/>
    <property type="match status" value="2"/>
</dbReference>
<evidence type="ECO:0000256" key="3">
    <source>
        <dbReference type="ARBA" id="ARBA00022833"/>
    </source>
</evidence>
<evidence type="ECO:0000313" key="8">
    <source>
        <dbReference type="Proteomes" id="UP001530377"/>
    </source>
</evidence>
<dbReference type="InterPro" id="IPR036855">
    <property type="entry name" value="Znf_CCCH_sf"/>
</dbReference>
<evidence type="ECO:0000256" key="1">
    <source>
        <dbReference type="ARBA" id="ARBA00022723"/>
    </source>
</evidence>
<organism evidence="7 8">
    <name type="scientific">Cyclostephanos tholiformis</name>
    <dbReference type="NCBI Taxonomy" id="382380"/>
    <lineage>
        <taxon>Eukaryota</taxon>
        <taxon>Sar</taxon>
        <taxon>Stramenopiles</taxon>
        <taxon>Ochrophyta</taxon>
        <taxon>Bacillariophyta</taxon>
        <taxon>Coscinodiscophyceae</taxon>
        <taxon>Thalassiosirophycidae</taxon>
        <taxon>Stephanodiscales</taxon>
        <taxon>Stephanodiscaceae</taxon>
        <taxon>Cyclostephanos</taxon>
    </lineage>
</organism>
<dbReference type="AlphaFoldDB" id="A0ABD3STW2"/>
<feature type="region of interest" description="Disordered" evidence="5">
    <location>
        <begin position="1"/>
        <end position="25"/>
    </location>
</feature>
<evidence type="ECO:0000256" key="2">
    <source>
        <dbReference type="ARBA" id="ARBA00022771"/>
    </source>
</evidence>
<dbReference type="PROSITE" id="PS50103">
    <property type="entry name" value="ZF_C3H1"/>
    <property type="match status" value="2"/>
</dbReference>
<feature type="compositionally biased region" description="Low complexity" evidence="5">
    <location>
        <begin position="131"/>
        <end position="148"/>
    </location>
</feature>